<sequence length="220" mass="24321">MLIGHCVATIPTNYKVVTTTVCCNICCNKTLRLPVHYWPVGHCRAGRHRRRRHRNPAATVRDALVVVAPPPAPRRAPTCCPPRPPILPTRLPTRHPAVHRPDARSRRLSHAPLAVLTVARARPRGRTCIRERGARNRALGRCRERTHCPRARSISAWNAHPAALGRNRQRAPAVGLRICGECRIPARPSGSVGIGRRAHASARSTECAGTPTSRDTHPRR</sequence>
<evidence type="ECO:0000256" key="1">
    <source>
        <dbReference type="SAM" id="MobiDB-lite"/>
    </source>
</evidence>
<dbReference type="KEGG" id="scm:SCHCO_02500135"/>
<dbReference type="EMBL" id="GL377305">
    <property type="protein sequence ID" value="EFI98418.1"/>
    <property type="molecule type" value="Genomic_DNA"/>
</dbReference>
<reference evidence="4 5" key="1">
    <citation type="journal article" date="2010" name="Nat. Biotechnol.">
        <title>Genome sequence of the model mushroom Schizophyllum commune.</title>
        <authorList>
            <person name="Ohm R.A."/>
            <person name="de Jong J.F."/>
            <person name="Lugones L.G."/>
            <person name="Aerts A."/>
            <person name="Kothe E."/>
            <person name="Stajich J.E."/>
            <person name="de Vries R.P."/>
            <person name="Record E."/>
            <person name="Levasseur A."/>
            <person name="Baker S.E."/>
            <person name="Bartholomew K.A."/>
            <person name="Coutinho P.M."/>
            <person name="Erdmann S."/>
            <person name="Fowler T.J."/>
            <person name="Gathman A.C."/>
            <person name="Lombard V."/>
            <person name="Henrissat B."/>
            <person name="Knabe N."/>
            <person name="Kuees U."/>
            <person name="Lilly W.W."/>
            <person name="Lindquist E."/>
            <person name="Lucas S."/>
            <person name="Magnuson J.K."/>
            <person name="Piumi F."/>
            <person name="Raudaskoski M."/>
            <person name="Salamov A."/>
            <person name="Schmutz J."/>
            <person name="Schwarze F.W.M.R."/>
            <person name="vanKuyk P.A."/>
            <person name="Horton J.S."/>
            <person name="Grigoriev I.V."/>
            <person name="Woesten H.A.B."/>
        </authorList>
    </citation>
    <scope>NUCLEOTIDE SEQUENCE [LARGE SCALE GENOMIC DNA]</scope>
    <source>
        <strain evidence="4">H4-8</strain>
        <strain evidence="5">H4-8 / FGSC 9210</strain>
    </source>
</reference>
<dbReference type="VEuPathDB" id="FungiDB:SCHCODRAFT_02500135"/>
<dbReference type="AlphaFoldDB" id="D8PRG9"/>
<dbReference type="HOGENOM" id="CLU_1256680_0_0_1"/>
<dbReference type="EMBL" id="GL377302">
    <property type="protein sequence ID" value="EFJ03144.1"/>
    <property type="molecule type" value="Genomic_DNA"/>
</dbReference>
<dbReference type="EMBL" id="GL377307">
    <property type="protein sequence ID" value="EFI96264.1"/>
    <property type="molecule type" value="Genomic_DNA"/>
</dbReference>
<accession>D8PRG9</accession>
<feature type="region of interest" description="Disordered" evidence="1">
    <location>
        <begin position="190"/>
        <end position="220"/>
    </location>
</feature>
<name>D8PRG9_SCHCM</name>
<dbReference type="KEGG" id="scm:SCHCO_02543466"/>
<evidence type="ECO:0000313" key="2">
    <source>
        <dbReference type="EMBL" id="EFI96264.1"/>
    </source>
</evidence>
<dbReference type="Proteomes" id="UP000007431">
    <property type="component" value="Unassembled WGS sequence"/>
</dbReference>
<dbReference type="VEuPathDB" id="FungiDB:SCHCODRAFT_02543466"/>
<dbReference type="GeneID" id="9597806"/>
<dbReference type="RefSeq" id="XP_003031167.1">
    <property type="nucleotide sequence ID" value="XM_003031121.1"/>
</dbReference>
<proteinExistence type="predicted"/>
<keyword evidence="5" id="KW-1185">Reference proteome</keyword>
<dbReference type="RefSeq" id="XP_003038046.1">
    <property type="nucleotide sequence ID" value="XM_003038000.1"/>
</dbReference>
<protein>
    <submittedName>
        <fullName evidence="4">Expressed protein</fullName>
    </submittedName>
</protein>
<gene>
    <name evidence="4" type="ORF">SCHCODRAFT_83851</name>
    <name evidence="3" type="ORF">SCHCODRAFT_84995</name>
    <name evidence="2" type="ORF">SCHCODRAFT_85465</name>
</gene>
<evidence type="ECO:0000313" key="5">
    <source>
        <dbReference type="Proteomes" id="UP000007431"/>
    </source>
</evidence>
<evidence type="ECO:0000313" key="3">
    <source>
        <dbReference type="EMBL" id="EFI98418.1"/>
    </source>
</evidence>
<dbReference type="GeneID" id="9587141"/>
<evidence type="ECO:0000313" key="4">
    <source>
        <dbReference type="EMBL" id="EFJ03144.1"/>
    </source>
</evidence>
<organism evidence="5">
    <name type="scientific">Schizophyllum commune (strain H4-8 / FGSC 9210)</name>
    <name type="common">Split gill fungus</name>
    <dbReference type="NCBI Taxonomy" id="578458"/>
    <lineage>
        <taxon>Eukaryota</taxon>
        <taxon>Fungi</taxon>
        <taxon>Dikarya</taxon>
        <taxon>Basidiomycota</taxon>
        <taxon>Agaricomycotina</taxon>
        <taxon>Agaricomycetes</taxon>
        <taxon>Agaricomycetidae</taxon>
        <taxon>Agaricales</taxon>
        <taxon>Schizophyllaceae</taxon>
        <taxon>Schizophyllum</taxon>
    </lineage>
</organism>